<feature type="compositionally biased region" description="Low complexity" evidence="1">
    <location>
        <begin position="21"/>
        <end position="37"/>
    </location>
</feature>
<feature type="region of interest" description="Disordered" evidence="1">
    <location>
        <begin position="1"/>
        <end position="215"/>
    </location>
</feature>
<feature type="compositionally biased region" description="Low complexity" evidence="1">
    <location>
        <begin position="276"/>
        <end position="319"/>
    </location>
</feature>
<accession>A0ABN9V954</accession>
<dbReference type="EMBL" id="CAUYUJ010016738">
    <property type="protein sequence ID" value="CAK0868371.1"/>
    <property type="molecule type" value="Genomic_DNA"/>
</dbReference>
<organism evidence="2 3">
    <name type="scientific">Prorocentrum cordatum</name>
    <dbReference type="NCBI Taxonomy" id="2364126"/>
    <lineage>
        <taxon>Eukaryota</taxon>
        <taxon>Sar</taxon>
        <taxon>Alveolata</taxon>
        <taxon>Dinophyceae</taxon>
        <taxon>Prorocentrales</taxon>
        <taxon>Prorocentraceae</taxon>
        <taxon>Prorocentrum</taxon>
    </lineage>
</organism>
<reference evidence="2" key="1">
    <citation type="submission" date="2023-10" db="EMBL/GenBank/DDBJ databases">
        <authorList>
            <person name="Chen Y."/>
            <person name="Shah S."/>
            <person name="Dougan E. K."/>
            <person name="Thang M."/>
            <person name="Chan C."/>
        </authorList>
    </citation>
    <scope>NUCLEOTIDE SEQUENCE [LARGE SCALE GENOMIC DNA]</scope>
</reference>
<feature type="region of interest" description="Disordered" evidence="1">
    <location>
        <begin position="419"/>
        <end position="448"/>
    </location>
</feature>
<proteinExistence type="predicted"/>
<feature type="compositionally biased region" description="Low complexity" evidence="1">
    <location>
        <begin position="71"/>
        <end position="83"/>
    </location>
</feature>
<feature type="non-terminal residue" evidence="2">
    <location>
        <position position="448"/>
    </location>
</feature>
<feature type="region of interest" description="Disordered" evidence="1">
    <location>
        <begin position="229"/>
        <end position="400"/>
    </location>
</feature>
<gene>
    <name evidence="2" type="ORF">PCOR1329_LOCUS55045</name>
</gene>
<sequence length="448" mass="44510">APPPSRGAGPPWGAPPVYRWSPSGAGAGSPSAALAAPAPAPAAPPRAHAMAARWPEAAPLDEPAPSTPLMRRAPPCAGAPARRPLSELFAAAAVAERREEPPPAPPAAAEEPAPTPAAAEERPSAAAPPLWTGLSPVASPRGCCEGPPAPAEPPRRAAAPWTPEGPPLAASPPAEPAEPAASPPAAASPQRGPRCAGLSPGAAGSPSERAEARRAAAFADATCTLRAAAAEAGGRRPAAEAWAPPRRPQGAGPRPIEALDAGFEEALPARGAGLSPRWAARARPAGGVPPRGAEGRVAAPAAGGAASPSSPARPWATSAESSVKGRVIPPRHEPQCSNGGAAGPAQPPSPAIEKNGGAAEPAQPASPAIKRRSLGRARRSPGRGARVRAPLRQARAPAVDLCFPESRWETLVLEGHLTSEEEDLGWGRSPASGRGSPGGSAGPPAAAE</sequence>
<keyword evidence="3" id="KW-1185">Reference proteome</keyword>
<feature type="non-terminal residue" evidence="2">
    <location>
        <position position="1"/>
    </location>
</feature>
<feature type="compositionally biased region" description="Low complexity" evidence="1">
    <location>
        <begin position="177"/>
        <end position="189"/>
    </location>
</feature>
<evidence type="ECO:0000313" key="2">
    <source>
        <dbReference type="EMBL" id="CAK0868371.1"/>
    </source>
</evidence>
<evidence type="ECO:0000256" key="1">
    <source>
        <dbReference type="SAM" id="MobiDB-lite"/>
    </source>
</evidence>
<feature type="compositionally biased region" description="Basic residues" evidence="1">
    <location>
        <begin position="369"/>
        <end position="381"/>
    </location>
</feature>
<comment type="caution">
    <text evidence="2">The sequence shown here is derived from an EMBL/GenBank/DDBJ whole genome shotgun (WGS) entry which is preliminary data.</text>
</comment>
<protein>
    <submittedName>
        <fullName evidence="2">Uncharacterized protein</fullName>
    </submittedName>
</protein>
<feature type="compositionally biased region" description="Low complexity" evidence="1">
    <location>
        <begin position="239"/>
        <end position="255"/>
    </location>
</feature>
<feature type="compositionally biased region" description="Low complexity" evidence="1">
    <location>
        <begin position="107"/>
        <end position="129"/>
    </location>
</feature>
<name>A0ABN9V954_9DINO</name>
<feature type="compositionally biased region" description="Pro residues" evidence="1">
    <location>
        <begin position="163"/>
        <end position="176"/>
    </location>
</feature>
<evidence type="ECO:0000313" key="3">
    <source>
        <dbReference type="Proteomes" id="UP001189429"/>
    </source>
</evidence>
<dbReference type="Proteomes" id="UP001189429">
    <property type="component" value="Unassembled WGS sequence"/>
</dbReference>